<evidence type="ECO:0008006" key="4">
    <source>
        <dbReference type="Google" id="ProtNLM"/>
    </source>
</evidence>
<dbReference type="Proteomes" id="UP000536179">
    <property type="component" value="Unassembled WGS sequence"/>
</dbReference>
<feature type="transmembrane region" description="Helical" evidence="1">
    <location>
        <begin position="6"/>
        <end position="28"/>
    </location>
</feature>
<evidence type="ECO:0000313" key="2">
    <source>
        <dbReference type="EMBL" id="MBB3209836.1"/>
    </source>
</evidence>
<keyword evidence="1" id="KW-0472">Membrane</keyword>
<keyword evidence="1" id="KW-1133">Transmembrane helix</keyword>
<gene>
    <name evidence="2" type="ORF">FHS27_005676</name>
</gene>
<evidence type="ECO:0000313" key="3">
    <source>
        <dbReference type="Proteomes" id="UP000536179"/>
    </source>
</evidence>
<keyword evidence="3" id="KW-1185">Reference proteome</keyword>
<dbReference type="RefSeq" id="WP_184308739.1">
    <property type="nucleotide sequence ID" value="NZ_JACHXU010000027.1"/>
</dbReference>
<feature type="transmembrane region" description="Helical" evidence="1">
    <location>
        <begin position="97"/>
        <end position="116"/>
    </location>
</feature>
<proteinExistence type="predicted"/>
<keyword evidence="1" id="KW-0812">Transmembrane</keyword>
<comment type="caution">
    <text evidence="2">The sequence shown here is derived from an EMBL/GenBank/DDBJ whole genome shotgun (WGS) entry which is preliminary data.</text>
</comment>
<evidence type="ECO:0000256" key="1">
    <source>
        <dbReference type="SAM" id="Phobius"/>
    </source>
</evidence>
<accession>A0A7W5E441</accession>
<dbReference type="EMBL" id="JACHXU010000027">
    <property type="protein sequence ID" value="MBB3209836.1"/>
    <property type="molecule type" value="Genomic_DNA"/>
</dbReference>
<name>A0A7W5E441_9BACT</name>
<dbReference type="Gene3D" id="3.90.70.10">
    <property type="entry name" value="Cysteine proteinases"/>
    <property type="match status" value="1"/>
</dbReference>
<sequence length="286" mass="30930">MTDLWIAIAVMFCMSIVGGIFAGGYAYASKGQLTILYLSLAVVAMIYFLLYASGQLYWAKLISSSAAIIYSNFAAIFAALAAGWAFRLPRTPLWRRIILSALLAICSLAAIVWPLLSMAVRPPPEGSDDPTGVVVEQTSWATCSPAAAATLLRAEGIDASESEMIPLCLTDSSGTPTLGLYRGVKIKAQQNGRDVSIVDQTLDELLESDDWPVLLAVGLPYGEEDRRYAEQWGWIPGMGHSVVALERVPDQDGILVADPSTGLERWTRSDLEVLWRGVGMRVEGGL</sequence>
<reference evidence="2 3" key="1">
    <citation type="submission" date="2020-08" db="EMBL/GenBank/DDBJ databases">
        <title>Genomic Encyclopedia of Type Strains, Phase III (KMG-III): the genomes of soil and plant-associated and newly described type strains.</title>
        <authorList>
            <person name="Whitman W."/>
        </authorList>
    </citation>
    <scope>NUCLEOTIDE SEQUENCE [LARGE SCALE GENOMIC DNA]</scope>
    <source>
        <strain evidence="2 3">CECT 8075</strain>
    </source>
</reference>
<protein>
    <recommendedName>
        <fullName evidence="4">Peptidase C39 domain-containing protein</fullName>
    </recommendedName>
</protein>
<feature type="transmembrane region" description="Helical" evidence="1">
    <location>
        <begin position="35"/>
        <end position="58"/>
    </location>
</feature>
<feature type="transmembrane region" description="Helical" evidence="1">
    <location>
        <begin position="64"/>
        <end position="85"/>
    </location>
</feature>
<organism evidence="2 3">
    <name type="scientific">Aporhodopirellula rubra</name>
    <dbReference type="NCBI Taxonomy" id="980271"/>
    <lineage>
        <taxon>Bacteria</taxon>
        <taxon>Pseudomonadati</taxon>
        <taxon>Planctomycetota</taxon>
        <taxon>Planctomycetia</taxon>
        <taxon>Pirellulales</taxon>
        <taxon>Pirellulaceae</taxon>
        <taxon>Aporhodopirellula</taxon>
    </lineage>
</organism>
<dbReference type="AlphaFoldDB" id="A0A7W5E441"/>